<dbReference type="InterPro" id="IPR043502">
    <property type="entry name" value="DNA/RNA_pol_sf"/>
</dbReference>
<dbReference type="SUPFAM" id="SSF56672">
    <property type="entry name" value="DNA/RNA polymerases"/>
    <property type="match status" value="1"/>
</dbReference>
<dbReference type="InParanoid" id="A0A803KBM6"/>
<dbReference type="Pfam" id="PF00078">
    <property type="entry name" value="RVT_1"/>
    <property type="match status" value="1"/>
</dbReference>
<dbReference type="Gene3D" id="3.60.10.10">
    <property type="entry name" value="Endonuclease/exonuclease/phosphatase"/>
    <property type="match status" value="1"/>
</dbReference>
<accession>A0A803KBM6</accession>
<dbReference type="AlphaFoldDB" id="A0A803KBM6"/>
<name>A0A803KBM6_XENTR</name>
<proteinExistence type="predicted"/>
<dbReference type="PROSITE" id="PS50878">
    <property type="entry name" value="RT_POL"/>
    <property type="match status" value="1"/>
</dbReference>
<organism evidence="3">
    <name type="scientific">Xenopus tropicalis</name>
    <name type="common">Western clawed frog</name>
    <name type="synonym">Silurana tropicalis</name>
    <dbReference type="NCBI Taxonomy" id="8364"/>
    <lineage>
        <taxon>Eukaryota</taxon>
        <taxon>Metazoa</taxon>
        <taxon>Chordata</taxon>
        <taxon>Craniata</taxon>
        <taxon>Vertebrata</taxon>
        <taxon>Euteleostomi</taxon>
        <taxon>Amphibia</taxon>
        <taxon>Batrachia</taxon>
        <taxon>Anura</taxon>
        <taxon>Pipoidea</taxon>
        <taxon>Pipidae</taxon>
        <taxon>Xenopodinae</taxon>
        <taxon>Xenopus</taxon>
        <taxon>Silurana</taxon>
    </lineage>
</organism>
<dbReference type="PANTHER" id="PTHR31635:SF196">
    <property type="entry name" value="REVERSE TRANSCRIPTASE DOMAIN-CONTAINING PROTEIN-RELATED"/>
    <property type="match status" value="1"/>
</dbReference>
<dbReference type="Pfam" id="PF03372">
    <property type="entry name" value="Exo_endo_phos"/>
    <property type="match status" value="1"/>
</dbReference>
<dbReference type="InterPro" id="IPR000477">
    <property type="entry name" value="RT_dom"/>
</dbReference>
<evidence type="ECO:0000259" key="2">
    <source>
        <dbReference type="PROSITE" id="PS50878"/>
    </source>
</evidence>
<feature type="coiled-coil region" evidence="1">
    <location>
        <begin position="280"/>
        <end position="323"/>
    </location>
</feature>
<feature type="domain" description="Reverse transcriptase" evidence="2">
    <location>
        <begin position="479"/>
        <end position="669"/>
    </location>
</feature>
<dbReference type="InterPro" id="IPR005135">
    <property type="entry name" value="Endo/exonuclease/phosphatase"/>
</dbReference>
<protein>
    <recommendedName>
        <fullName evidence="2">Reverse transcriptase domain-containing protein</fullName>
    </recommendedName>
</protein>
<dbReference type="InterPro" id="IPR036691">
    <property type="entry name" value="Endo/exonu/phosph_ase_sf"/>
</dbReference>
<dbReference type="GeneTree" id="ENSGT00940000165023"/>
<dbReference type="GO" id="GO:0003824">
    <property type="term" value="F:catalytic activity"/>
    <property type="evidence" value="ECO:0007669"/>
    <property type="project" value="InterPro"/>
</dbReference>
<reference evidence="3" key="1">
    <citation type="journal article" date="2010" name="Science">
        <title>The genome of the Western clawed frog Xenopus tropicalis.</title>
        <authorList>
            <person name="Hellsten U."/>
            <person name="Harland R.M."/>
            <person name="Gilchrist M.J."/>
            <person name="Hendrix D."/>
            <person name="Jurka J."/>
            <person name="Kapitonov V."/>
            <person name="Ovcharenko I."/>
            <person name="Putnam N.H."/>
            <person name="Shu S."/>
            <person name="Taher L."/>
            <person name="Blitz I.L."/>
            <person name="Blumberg B."/>
            <person name="Dichmann D.S."/>
            <person name="Dubchak I."/>
            <person name="Amaya E."/>
            <person name="Detter J.C."/>
            <person name="Fletcher R."/>
            <person name="Gerhard D.S."/>
            <person name="Goodstein D."/>
            <person name="Graves T."/>
            <person name="Grigoriev I.V."/>
            <person name="Grimwood J."/>
            <person name="Kawashima T."/>
            <person name="Lindquist E."/>
            <person name="Lucas S.M."/>
            <person name="Mead P.E."/>
            <person name="Mitros T."/>
            <person name="Ogino H."/>
            <person name="Ohta Y."/>
            <person name="Poliakov A.V."/>
            <person name="Pollet N."/>
            <person name="Robert J."/>
            <person name="Salamov A."/>
            <person name="Sater A.K."/>
            <person name="Schmutz J."/>
            <person name="Terry A."/>
            <person name="Vize P.D."/>
            <person name="Warren W.C."/>
            <person name="Wells D."/>
            <person name="Wills A."/>
            <person name="Wilson R.K."/>
            <person name="Zimmerman L.B."/>
            <person name="Zorn A.M."/>
            <person name="Grainger R."/>
            <person name="Grammer T."/>
            <person name="Khokha M.K."/>
            <person name="Richardson P.M."/>
            <person name="Rokhsar D.S."/>
        </authorList>
    </citation>
    <scope>NUCLEOTIDE SEQUENCE [LARGE SCALE GENOMIC DNA]</scope>
    <source>
        <strain evidence="3">Nigerian</strain>
    </source>
</reference>
<reference evidence="3" key="2">
    <citation type="submission" date="2021-03" db="UniProtKB">
        <authorList>
            <consortium name="Ensembl"/>
        </authorList>
    </citation>
    <scope>IDENTIFICATION</scope>
</reference>
<dbReference type="CDD" id="cd09076">
    <property type="entry name" value="L1-EN"/>
    <property type="match status" value="1"/>
</dbReference>
<dbReference type="Ensembl" id="ENSXETT00000113732">
    <property type="protein sequence ID" value="ENSXETP00000117753"/>
    <property type="gene ID" value="ENSXETG00000041636"/>
</dbReference>
<evidence type="ECO:0000313" key="3">
    <source>
        <dbReference type="Ensembl" id="ENSXETP00000117753"/>
    </source>
</evidence>
<dbReference type="CDD" id="cd01650">
    <property type="entry name" value="RT_nLTR_like"/>
    <property type="match status" value="1"/>
</dbReference>
<keyword evidence="1" id="KW-0175">Coiled coil</keyword>
<dbReference type="SUPFAM" id="SSF56219">
    <property type="entry name" value="DNase I-like"/>
    <property type="match status" value="1"/>
</dbReference>
<sequence>MYRNKGDIVLLQETHIKGTETPLKKFTNYSKWFTSNHPTQKVKGVEIGIHKHVDFQEQEIIKDEEGRYIVVKGLLHHTKCTIGSIYLPNKRQACSLKKFMQKLKAFAEGIVILGGDLNMTLYPTLDASNGKSSLPFSALNMANREIRLSCMIDTWRYYNGKDKDFTHYSHAKQVYTRIDYIFLSQHHLSWLKNAKIHNILWSDHAAVQIQLEIPNRVRSNWQWKLNNNLLDDNTCRTELSKVLTEYKENIKGDTSTNIAKWHAFKALARGILIKHGSRLKKEKNERVKQLLDGIHRLESKHKKSQQENDLKNLTNMRLELQTLLNTQIKQNFAKIRQTYFVQGNKTGKMLARALKNRQNNLNIHKIKDSSGKTQVLPHKIATVFKEYYEKLYNIDKGQSENTRSRIKEKIKTYLINHKLPEIPQKELDNLETPIAESEIRETIKSLKPNKAPGPDGYTAKFYKEFQETIIPIILPLFNNLSPNEPLNREFLLAYITIIPKPGKDPVNCGNYRPISLLNLDLKILTKILAQRLKPLLPKCIHRDQVGFVMGREAKENTNKVINWTMWCAKTNKPSLLLAIDAEKAFDRVKWDFIDLAIAALGIKDRFKEKIMAVYTTTSAQIRVNGLLSDHFDISNGTRQGCPLSPLLYVLGMEYFLNAIRQNTDRPNRI</sequence>
<evidence type="ECO:0000256" key="1">
    <source>
        <dbReference type="SAM" id="Coils"/>
    </source>
</evidence>
<dbReference type="PANTHER" id="PTHR31635">
    <property type="entry name" value="REVERSE TRANSCRIPTASE DOMAIN-CONTAINING PROTEIN-RELATED"/>
    <property type="match status" value="1"/>
</dbReference>